<dbReference type="AlphaFoldDB" id="A0A0D6LHG4"/>
<dbReference type="EMBL" id="KE125176">
    <property type="protein sequence ID" value="EPB70623.1"/>
    <property type="molecule type" value="Genomic_DNA"/>
</dbReference>
<name>A0A0D6LHG4_9BILA</name>
<reference evidence="1 2" key="1">
    <citation type="submission" date="2013-05" db="EMBL/GenBank/DDBJ databases">
        <title>Draft genome of the parasitic nematode Anyclostoma ceylanicum.</title>
        <authorList>
            <person name="Mitreva M."/>
        </authorList>
    </citation>
    <scope>NUCLEOTIDE SEQUENCE [LARGE SCALE GENOMIC DNA]</scope>
</reference>
<evidence type="ECO:0000313" key="2">
    <source>
        <dbReference type="Proteomes" id="UP000054495"/>
    </source>
</evidence>
<sequence length="50" mass="6094">MHVEHVRLLVLLRDRYVLLLCSWMYLFSCECKSYSFHFVDHVNDPQLLHS</sequence>
<gene>
    <name evidence="1" type="ORF">ANCCEY_10293</name>
</gene>
<evidence type="ECO:0000313" key="1">
    <source>
        <dbReference type="EMBL" id="EPB70623.1"/>
    </source>
</evidence>
<protein>
    <submittedName>
        <fullName evidence="1">Uncharacterized protein</fullName>
    </submittedName>
</protein>
<proteinExistence type="predicted"/>
<organism evidence="1 2">
    <name type="scientific">Ancylostoma ceylanicum</name>
    <dbReference type="NCBI Taxonomy" id="53326"/>
    <lineage>
        <taxon>Eukaryota</taxon>
        <taxon>Metazoa</taxon>
        <taxon>Ecdysozoa</taxon>
        <taxon>Nematoda</taxon>
        <taxon>Chromadorea</taxon>
        <taxon>Rhabditida</taxon>
        <taxon>Rhabditina</taxon>
        <taxon>Rhabditomorpha</taxon>
        <taxon>Strongyloidea</taxon>
        <taxon>Ancylostomatidae</taxon>
        <taxon>Ancylostomatinae</taxon>
        <taxon>Ancylostoma</taxon>
    </lineage>
</organism>
<keyword evidence="2" id="KW-1185">Reference proteome</keyword>
<accession>A0A0D6LHG4</accession>
<dbReference type="Proteomes" id="UP000054495">
    <property type="component" value="Unassembled WGS sequence"/>
</dbReference>